<dbReference type="EMBL" id="JASBWU010000011">
    <property type="protein sequence ID" value="KAJ9118177.1"/>
    <property type="molecule type" value="Genomic_DNA"/>
</dbReference>
<proteinExistence type="predicted"/>
<gene>
    <name evidence="1" type="ORF">QFC22_004081</name>
</gene>
<protein>
    <submittedName>
        <fullName evidence="1">Uncharacterized protein</fullName>
    </submittedName>
</protein>
<comment type="caution">
    <text evidence="1">The sequence shown here is derived from an EMBL/GenBank/DDBJ whole genome shotgun (WGS) entry which is preliminary data.</text>
</comment>
<sequence length="590" mass="66180">MRFSLVAALLAFTPLLSLSQALDSAGQYTASQVGTLQSFPTANVGYSTVQSAYPTILDVSLSVATSATSTRSTLPDVESPGSSISADQTVSATYNPYPQEGGYRGEGVYGKATQPAYAATRNKVKLLQPAVNRPTRPGESTPISADIYRHRAQSAVNLGFWLVGERWGTPEYYAGCATDDNAEFNVAEGCSKEYMENFWSTFITENDFAAMPELGINTVRIPIGYWTVGKAHCHCEKTVFWPYMDKYENQWSYVLKAIEWAAKYNIGVLIDFHGAEGSQNGWEHSGVHSQQPLFLTKIEYMLHTTAVLQWVAAQIKDFPNIVGLQLLNEPYPDKQDVINPWYETTLRRLKPILGNDFPFYVFGNNKPRSDWLRNRTEFLVMDYHLYFLWNPEIEKLNTDQLIDRMHSYYGPLLDSWGPNLIIGEWACTVSNPDTPWINYTQFCDAQMELLNRPSIAGWHYWNWKAEGDWYNTWSFLSSTGGADGLSRAHTDTRELLIPPRGQDNFLIDLSVSTGPAQGKTLRKRSLFAIEEPNALHIWDEGCKVAGEFARAGSRYVSETGWALQINGSRARDCGATPIAPMSIIDIFAVE</sequence>
<reference evidence="1" key="1">
    <citation type="submission" date="2023-04" db="EMBL/GenBank/DDBJ databases">
        <title>Draft Genome sequencing of Naganishia species isolated from polar environments using Oxford Nanopore Technology.</title>
        <authorList>
            <person name="Leo P."/>
            <person name="Venkateswaran K."/>
        </authorList>
    </citation>
    <scope>NUCLEOTIDE SEQUENCE</scope>
    <source>
        <strain evidence="1">MNA-CCFEE 5425</strain>
    </source>
</reference>
<name>A0ACC2X2Q9_9TREE</name>
<accession>A0ACC2X2Q9</accession>
<evidence type="ECO:0000313" key="2">
    <source>
        <dbReference type="Proteomes" id="UP001243375"/>
    </source>
</evidence>
<evidence type="ECO:0000313" key="1">
    <source>
        <dbReference type="EMBL" id="KAJ9118177.1"/>
    </source>
</evidence>
<organism evidence="1 2">
    <name type="scientific">Naganishia vaughanmartiniae</name>
    <dbReference type="NCBI Taxonomy" id="1424756"/>
    <lineage>
        <taxon>Eukaryota</taxon>
        <taxon>Fungi</taxon>
        <taxon>Dikarya</taxon>
        <taxon>Basidiomycota</taxon>
        <taxon>Agaricomycotina</taxon>
        <taxon>Tremellomycetes</taxon>
        <taxon>Filobasidiales</taxon>
        <taxon>Filobasidiaceae</taxon>
        <taxon>Naganishia</taxon>
    </lineage>
</organism>
<keyword evidence="2" id="KW-1185">Reference proteome</keyword>
<dbReference type="Proteomes" id="UP001243375">
    <property type="component" value="Unassembled WGS sequence"/>
</dbReference>